<dbReference type="InterPro" id="IPR036095">
    <property type="entry name" value="PTS_EIIB-like_sf"/>
</dbReference>
<dbReference type="GO" id="GO:0008982">
    <property type="term" value="F:protein-N(PI)-phosphohistidine-sugar phosphotransferase activity"/>
    <property type="evidence" value="ECO:0007669"/>
    <property type="project" value="InterPro"/>
</dbReference>
<dbReference type="EMBL" id="QJJQ01000001">
    <property type="protein sequence ID" value="PXW90227.1"/>
    <property type="molecule type" value="Genomic_DNA"/>
</dbReference>
<keyword evidence="1" id="KW-0808">Transferase</keyword>
<accession>A0A2V3W7D1</accession>
<evidence type="ECO:0000313" key="2">
    <source>
        <dbReference type="EMBL" id="PXW90227.1"/>
    </source>
</evidence>
<dbReference type="Proteomes" id="UP000247978">
    <property type="component" value="Unassembled WGS sequence"/>
</dbReference>
<dbReference type="OrthoDB" id="6505030at2"/>
<dbReference type="AlphaFoldDB" id="A0A2V3W7D1"/>
<evidence type="ECO:0000313" key="3">
    <source>
        <dbReference type="Proteomes" id="UP000247978"/>
    </source>
</evidence>
<gene>
    <name evidence="2" type="ORF">DFR56_101137</name>
</gene>
<dbReference type="SUPFAM" id="SSF52794">
    <property type="entry name" value="PTS system IIB component-like"/>
    <property type="match status" value="1"/>
</dbReference>
<dbReference type="GO" id="GO:0009401">
    <property type="term" value="P:phosphoenolpyruvate-dependent sugar phosphotransferase system"/>
    <property type="evidence" value="ECO:0007669"/>
    <property type="project" value="InterPro"/>
</dbReference>
<sequence>MKKVLVATGTSVNKMNSVAETIKKMCADKNVEVDVVAKNIYEVKLDEINPDVIVLLGPNKLETHIPIIDGIAFMTTIGVDQVIDDIISHL</sequence>
<reference evidence="2 3" key="1">
    <citation type="submission" date="2018-05" db="EMBL/GenBank/DDBJ databases">
        <title>Genomic Encyclopedia of Type Strains, Phase IV (KMG-IV): sequencing the most valuable type-strain genomes for metagenomic binning, comparative biology and taxonomic classification.</title>
        <authorList>
            <person name="Goeker M."/>
        </authorList>
    </citation>
    <scope>NUCLEOTIDE SEQUENCE [LARGE SCALE GENOMIC DNA]</scope>
    <source>
        <strain evidence="2 3">DSM 28556</strain>
    </source>
</reference>
<protein>
    <submittedName>
        <fullName evidence="2">PTS system galactitol-specific IIB component</fullName>
    </submittedName>
</protein>
<comment type="caution">
    <text evidence="2">The sequence shown here is derived from an EMBL/GenBank/DDBJ whole genome shotgun (WGS) entry which is preliminary data.</text>
</comment>
<proteinExistence type="predicted"/>
<dbReference type="RefSeq" id="WP_110393503.1">
    <property type="nucleotide sequence ID" value="NZ_JBHUHB010000001.1"/>
</dbReference>
<keyword evidence="3" id="KW-1185">Reference proteome</keyword>
<evidence type="ECO:0000256" key="1">
    <source>
        <dbReference type="ARBA" id="ARBA00022679"/>
    </source>
</evidence>
<name>A0A2V3W7D1_9BACI</name>
<dbReference type="Gene3D" id="3.40.50.2300">
    <property type="match status" value="1"/>
</dbReference>
<organism evidence="2 3">
    <name type="scientific">Pseudogracilibacillus auburnensis</name>
    <dbReference type="NCBI Taxonomy" id="1494959"/>
    <lineage>
        <taxon>Bacteria</taxon>
        <taxon>Bacillati</taxon>
        <taxon>Bacillota</taxon>
        <taxon>Bacilli</taxon>
        <taxon>Bacillales</taxon>
        <taxon>Bacillaceae</taxon>
        <taxon>Pseudogracilibacillus</taxon>
    </lineage>
</organism>